<evidence type="ECO:0000313" key="1">
    <source>
        <dbReference type="EMBL" id="KAJ0093353.1"/>
    </source>
</evidence>
<protein>
    <submittedName>
        <fullName evidence="1">Uncharacterized protein</fullName>
    </submittedName>
</protein>
<accession>A0ACC1B3G0</accession>
<proteinExistence type="predicted"/>
<evidence type="ECO:0000313" key="2">
    <source>
        <dbReference type="Proteomes" id="UP001164250"/>
    </source>
</evidence>
<comment type="caution">
    <text evidence="1">The sequence shown here is derived from an EMBL/GenBank/DDBJ whole genome shotgun (WGS) entry which is preliminary data.</text>
</comment>
<dbReference type="EMBL" id="CM047903">
    <property type="protein sequence ID" value="KAJ0093353.1"/>
    <property type="molecule type" value="Genomic_DNA"/>
</dbReference>
<gene>
    <name evidence="1" type="ORF">Patl1_26723</name>
</gene>
<organism evidence="1 2">
    <name type="scientific">Pistacia atlantica</name>
    <dbReference type="NCBI Taxonomy" id="434234"/>
    <lineage>
        <taxon>Eukaryota</taxon>
        <taxon>Viridiplantae</taxon>
        <taxon>Streptophyta</taxon>
        <taxon>Embryophyta</taxon>
        <taxon>Tracheophyta</taxon>
        <taxon>Spermatophyta</taxon>
        <taxon>Magnoliopsida</taxon>
        <taxon>eudicotyledons</taxon>
        <taxon>Gunneridae</taxon>
        <taxon>Pentapetalae</taxon>
        <taxon>rosids</taxon>
        <taxon>malvids</taxon>
        <taxon>Sapindales</taxon>
        <taxon>Anacardiaceae</taxon>
        <taxon>Pistacia</taxon>
    </lineage>
</organism>
<reference evidence="2" key="1">
    <citation type="journal article" date="2023" name="G3 (Bethesda)">
        <title>Genome assembly and association tests identify interacting loci associated with vigor, precocity, and sex in interspecific pistachio rootstocks.</title>
        <authorList>
            <person name="Palmer W."/>
            <person name="Jacygrad E."/>
            <person name="Sagayaradj S."/>
            <person name="Cavanaugh K."/>
            <person name="Han R."/>
            <person name="Bertier L."/>
            <person name="Beede B."/>
            <person name="Kafkas S."/>
            <person name="Golino D."/>
            <person name="Preece J."/>
            <person name="Michelmore R."/>
        </authorList>
    </citation>
    <scope>NUCLEOTIDE SEQUENCE [LARGE SCALE GENOMIC DNA]</scope>
</reference>
<dbReference type="Proteomes" id="UP001164250">
    <property type="component" value="Chromosome 7"/>
</dbReference>
<keyword evidence="2" id="KW-1185">Reference proteome</keyword>
<name>A0ACC1B3G0_9ROSI</name>
<sequence>MSGRKIASNFLPSNSRGDSSLITPSQNPFISLWNYKRYHVNLVTKVEKLMDAKERVKHRMKFCPDLITRYHLSNGVVRQLKAVAELREGVIEFHVLKHICLSTLDHPDVNMIGVYGMGGIGQSVLVKQVAARVEKNNLFDVVIFTEVTLIQTSKRFKETLQIIEEEAFSLFKKIAGNSAEIRELQCLAIDIAKAWGGLPLAIASIAIALRGKGVSAWCNAL</sequence>